<keyword evidence="1" id="KW-0472">Membrane</keyword>
<keyword evidence="3" id="KW-1185">Reference proteome</keyword>
<evidence type="ECO:0000313" key="2">
    <source>
        <dbReference type="EMBL" id="GAA4717947.1"/>
    </source>
</evidence>
<keyword evidence="1" id="KW-0812">Transmembrane</keyword>
<dbReference type="RefSeq" id="WP_172151632.1">
    <property type="nucleotide sequence ID" value="NZ_BAABID010000003.1"/>
</dbReference>
<feature type="transmembrane region" description="Helical" evidence="1">
    <location>
        <begin position="45"/>
        <end position="64"/>
    </location>
</feature>
<reference evidence="3" key="1">
    <citation type="journal article" date="2019" name="Int. J. Syst. Evol. Microbiol.">
        <title>The Global Catalogue of Microorganisms (GCM) 10K type strain sequencing project: providing services to taxonomists for standard genome sequencing and annotation.</title>
        <authorList>
            <consortium name="The Broad Institute Genomics Platform"/>
            <consortium name="The Broad Institute Genome Sequencing Center for Infectious Disease"/>
            <person name="Wu L."/>
            <person name="Ma J."/>
        </authorList>
    </citation>
    <scope>NUCLEOTIDE SEQUENCE [LARGE SCALE GENOMIC DNA]</scope>
    <source>
        <strain evidence="3">JCM 18063</strain>
    </source>
</reference>
<gene>
    <name evidence="2" type="ORF">GCM10023216_02660</name>
</gene>
<name>A0ABP8XZI5_9MICO</name>
<feature type="transmembrane region" description="Helical" evidence="1">
    <location>
        <begin position="12"/>
        <end position="39"/>
    </location>
</feature>
<protein>
    <submittedName>
        <fullName evidence="2">Uncharacterized protein</fullName>
    </submittedName>
</protein>
<dbReference type="Proteomes" id="UP001500956">
    <property type="component" value="Unassembled WGS sequence"/>
</dbReference>
<keyword evidence="1" id="KW-1133">Transmembrane helix</keyword>
<evidence type="ECO:0000313" key="3">
    <source>
        <dbReference type="Proteomes" id="UP001500956"/>
    </source>
</evidence>
<accession>A0ABP8XZI5</accession>
<proteinExistence type="predicted"/>
<comment type="caution">
    <text evidence="2">The sequence shown here is derived from an EMBL/GenBank/DDBJ whole genome shotgun (WGS) entry which is preliminary data.</text>
</comment>
<evidence type="ECO:0000256" key="1">
    <source>
        <dbReference type="SAM" id="Phobius"/>
    </source>
</evidence>
<sequence>MAGDGQSFAERLVGALQTLWANFPTFLLAIGAVLLAFGVEDYPEVFFVGAIVSVIAAVWALLAAPRIGKILRQEEESRQRAQQRSKSMVGIMDYMLHELLAGLNIKTFDSRASVYIYSDEYFNLVARASDSPGLREKGRKRYPKDQGVIGEVWNKGSACYTRMSADRDRWNRQCVDEFGMDPKETRSIKMHSLSMIGYRIEAPGAHPEPVGIVMIESLSRQGVNGTHVDTIATLDSWPIIRTVLQQIIQSLDEDDAFPLD</sequence>
<dbReference type="EMBL" id="BAABID010000003">
    <property type="protein sequence ID" value="GAA4717947.1"/>
    <property type="molecule type" value="Genomic_DNA"/>
</dbReference>
<organism evidence="2 3">
    <name type="scientific">Isoptericola chiayiensis</name>
    <dbReference type="NCBI Taxonomy" id="579446"/>
    <lineage>
        <taxon>Bacteria</taxon>
        <taxon>Bacillati</taxon>
        <taxon>Actinomycetota</taxon>
        <taxon>Actinomycetes</taxon>
        <taxon>Micrococcales</taxon>
        <taxon>Promicromonosporaceae</taxon>
        <taxon>Isoptericola</taxon>
    </lineage>
</organism>